<evidence type="ECO:0000313" key="3">
    <source>
        <dbReference type="EMBL" id="ROP90594.1"/>
    </source>
</evidence>
<dbReference type="OrthoDB" id="2873672at2"/>
<protein>
    <submittedName>
        <fullName evidence="3">Putative membrane protein</fullName>
    </submittedName>
</protein>
<accession>A0A3N1LH93</accession>
<dbReference type="EMBL" id="RJKX01000014">
    <property type="protein sequence ID" value="ROP90594.1"/>
    <property type="molecule type" value="Genomic_DNA"/>
</dbReference>
<feature type="transmembrane region" description="Helical" evidence="1">
    <location>
        <begin position="55"/>
        <end position="82"/>
    </location>
</feature>
<feature type="transmembrane region" description="Helical" evidence="1">
    <location>
        <begin position="27"/>
        <end position="49"/>
    </location>
</feature>
<gene>
    <name evidence="3" type="ORF">EDC65_2446</name>
</gene>
<dbReference type="Proteomes" id="UP000278222">
    <property type="component" value="Unassembled WGS sequence"/>
</dbReference>
<dbReference type="RefSeq" id="WP_123690006.1">
    <property type="nucleotide sequence ID" value="NZ_AP019700.1"/>
</dbReference>
<proteinExistence type="predicted"/>
<dbReference type="InterPro" id="IPR019251">
    <property type="entry name" value="DUF2231_TM"/>
</dbReference>
<feature type="domain" description="DUF2231" evidence="2">
    <location>
        <begin position="22"/>
        <end position="154"/>
    </location>
</feature>
<dbReference type="AlphaFoldDB" id="A0A3N1LH93"/>
<comment type="caution">
    <text evidence="3">The sequence shown here is derived from an EMBL/GenBank/DDBJ whole genome shotgun (WGS) entry which is preliminary data.</text>
</comment>
<evidence type="ECO:0000313" key="4">
    <source>
        <dbReference type="Proteomes" id="UP000278222"/>
    </source>
</evidence>
<keyword evidence="1" id="KW-0812">Transmembrane</keyword>
<sequence length="161" mass="17466">MTEPHLRDPRYHDISSRVALAGHPIHAMMVTFPIALVISTLGADVFFWWTADPFWIRAALWSSGFAFCLGVLAGLVGTVEILLAPGIRRRTASWTHFVAAMMLLSVAGANWGLRLSDPPASPLPWGILLSGLATVFVGLAGWHGGKLVFEHQIGLLLAKED</sequence>
<reference evidence="3 4" key="1">
    <citation type="submission" date="2018-11" db="EMBL/GenBank/DDBJ databases">
        <title>Genomic Encyclopedia of Type Strains, Phase IV (KMG-IV): sequencing the most valuable type-strain genomes for metagenomic binning, comparative biology and taxonomic classification.</title>
        <authorList>
            <person name="Goeker M."/>
        </authorList>
    </citation>
    <scope>NUCLEOTIDE SEQUENCE [LARGE SCALE GENOMIC DNA]</scope>
    <source>
        <strain evidence="3 4">DSM 5900</strain>
    </source>
</reference>
<keyword evidence="1" id="KW-0472">Membrane</keyword>
<organism evidence="3 4">
    <name type="scientific">Stella humosa</name>
    <dbReference type="NCBI Taxonomy" id="94"/>
    <lineage>
        <taxon>Bacteria</taxon>
        <taxon>Pseudomonadati</taxon>
        <taxon>Pseudomonadota</taxon>
        <taxon>Alphaproteobacteria</taxon>
        <taxon>Rhodospirillales</taxon>
        <taxon>Stellaceae</taxon>
        <taxon>Stella</taxon>
    </lineage>
</organism>
<keyword evidence="1" id="KW-1133">Transmembrane helix</keyword>
<name>A0A3N1LH93_9PROT</name>
<feature type="transmembrane region" description="Helical" evidence="1">
    <location>
        <begin position="125"/>
        <end position="142"/>
    </location>
</feature>
<evidence type="ECO:0000259" key="2">
    <source>
        <dbReference type="Pfam" id="PF09990"/>
    </source>
</evidence>
<dbReference type="Pfam" id="PF09990">
    <property type="entry name" value="DUF2231"/>
    <property type="match status" value="1"/>
</dbReference>
<keyword evidence="4" id="KW-1185">Reference proteome</keyword>
<feature type="transmembrane region" description="Helical" evidence="1">
    <location>
        <begin position="94"/>
        <end position="113"/>
    </location>
</feature>
<evidence type="ECO:0000256" key="1">
    <source>
        <dbReference type="SAM" id="Phobius"/>
    </source>
</evidence>